<dbReference type="InterPro" id="IPR020557">
    <property type="entry name" value="Fumarate_lyase_CS"/>
</dbReference>
<feature type="domain" description="Fumarate lyase N-terminal" evidence="6">
    <location>
        <begin position="11"/>
        <end position="341"/>
    </location>
</feature>
<evidence type="ECO:0000313" key="8">
    <source>
        <dbReference type="EMBL" id="MBC8362392.1"/>
    </source>
</evidence>
<protein>
    <recommendedName>
        <fullName evidence="5">Fumarate hydratase class II</fullName>
        <shortName evidence="5">Fumarase C</shortName>
        <ecNumber evidence="5">4.2.1.2</ecNumber>
    </recommendedName>
    <alternativeName>
        <fullName evidence="5">Aerobic fumarase</fullName>
    </alternativeName>
    <alternativeName>
        <fullName evidence="5">Iron-independent fumarase</fullName>
    </alternativeName>
</protein>
<dbReference type="Gene3D" id="1.10.275.10">
    <property type="entry name" value="Fumarase/aspartase (N-terminal domain)"/>
    <property type="match status" value="1"/>
</dbReference>
<evidence type="ECO:0000313" key="9">
    <source>
        <dbReference type="Proteomes" id="UP000603434"/>
    </source>
</evidence>
<dbReference type="InterPro" id="IPR024083">
    <property type="entry name" value="Fumarase/histidase_N"/>
</dbReference>
<dbReference type="SUPFAM" id="SSF48557">
    <property type="entry name" value="L-aspartase-like"/>
    <property type="match status" value="1"/>
</dbReference>
<evidence type="ECO:0000256" key="1">
    <source>
        <dbReference type="ARBA" id="ARBA00009084"/>
    </source>
</evidence>
<proteinExistence type="inferred from homology"/>
<dbReference type="Proteomes" id="UP000603434">
    <property type="component" value="Unassembled WGS sequence"/>
</dbReference>
<dbReference type="GO" id="GO:0006099">
    <property type="term" value="P:tricarboxylic acid cycle"/>
    <property type="evidence" value="ECO:0007669"/>
    <property type="project" value="UniProtKB-UniRule"/>
</dbReference>
<dbReference type="PROSITE" id="PS00163">
    <property type="entry name" value="FUMARATE_LYASES"/>
    <property type="match status" value="1"/>
</dbReference>
<dbReference type="Gene3D" id="1.20.200.10">
    <property type="entry name" value="Fumarase/aspartase (Central domain)"/>
    <property type="match status" value="1"/>
</dbReference>
<dbReference type="GO" id="GO:0004333">
    <property type="term" value="F:fumarate hydratase activity"/>
    <property type="evidence" value="ECO:0007669"/>
    <property type="project" value="UniProtKB-UniRule"/>
</dbReference>
<comment type="pathway">
    <text evidence="5">Carbohydrate metabolism; tricarboxylic acid cycle; (S)-malate from fumarate: step 1/1.</text>
</comment>
<dbReference type="PRINTS" id="PR00149">
    <property type="entry name" value="FUMRATELYASE"/>
</dbReference>
<dbReference type="EMBL" id="JACNJH010000187">
    <property type="protein sequence ID" value="MBC8362392.1"/>
    <property type="molecule type" value="Genomic_DNA"/>
</dbReference>
<dbReference type="FunFam" id="1.20.200.10:FF:000001">
    <property type="entry name" value="Fumarate hydratase, mitochondrial"/>
    <property type="match status" value="1"/>
</dbReference>
<dbReference type="UniPathway" id="UPA00223">
    <property type="reaction ID" value="UER01007"/>
</dbReference>
<accession>A0A8J6TJI8</accession>
<dbReference type="FunFam" id="1.10.275.10:FF:000001">
    <property type="entry name" value="Fumarate hydratase, mitochondrial"/>
    <property type="match status" value="1"/>
</dbReference>
<dbReference type="Pfam" id="PF10415">
    <property type="entry name" value="FumaraseC_C"/>
    <property type="match status" value="1"/>
</dbReference>
<feature type="binding site" evidence="5">
    <location>
        <position position="318"/>
    </location>
    <ligand>
        <name>substrate</name>
    </ligand>
</feature>
<keyword evidence="4 5" id="KW-0456">Lyase</keyword>
<dbReference type="FunFam" id="1.10.40.30:FF:000002">
    <property type="entry name" value="Fumarate hydratase class II"/>
    <property type="match status" value="1"/>
</dbReference>
<dbReference type="GO" id="GO:0005737">
    <property type="term" value="C:cytoplasm"/>
    <property type="evidence" value="ECO:0007669"/>
    <property type="project" value="UniProtKB-SubCell"/>
</dbReference>
<dbReference type="PANTHER" id="PTHR11444:SF22">
    <property type="entry name" value="FUMARATE HYDRATASE CLASS II"/>
    <property type="match status" value="1"/>
</dbReference>
<dbReference type="Gene3D" id="1.10.40.30">
    <property type="entry name" value="Fumarase/aspartase (C-terminal domain)"/>
    <property type="match status" value="1"/>
</dbReference>
<dbReference type="InterPro" id="IPR000362">
    <property type="entry name" value="Fumarate_lyase_fam"/>
</dbReference>
<feature type="binding site" evidence="5">
    <location>
        <begin position="97"/>
        <end position="99"/>
    </location>
    <ligand>
        <name>substrate</name>
    </ligand>
</feature>
<feature type="binding site" description="in site B" evidence="5">
    <location>
        <begin position="128"/>
        <end position="131"/>
    </location>
    <ligand>
        <name>substrate</name>
    </ligand>
</feature>
<dbReference type="HAMAP" id="MF_00743">
    <property type="entry name" value="FumaraseC"/>
    <property type="match status" value="1"/>
</dbReference>
<feature type="binding site" evidence="5">
    <location>
        <begin position="323"/>
        <end position="325"/>
    </location>
    <ligand>
        <name>substrate</name>
    </ligand>
</feature>
<dbReference type="EC" id="4.2.1.2" evidence="5"/>
<gene>
    <name evidence="5" type="primary">fumC</name>
    <name evidence="8" type="ORF">H8E23_13450</name>
</gene>
<evidence type="ECO:0000256" key="4">
    <source>
        <dbReference type="ARBA" id="ARBA00023239"/>
    </source>
</evidence>
<name>A0A8J6TJI8_9BACT</name>
<feature type="domain" description="Fumarase C C-terminal" evidence="7">
    <location>
        <begin position="407"/>
        <end position="452"/>
    </location>
</feature>
<feature type="binding site" evidence="5">
    <location>
        <position position="186"/>
    </location>
    <ligand>
        <name>substrate</name>
    </ligand>
</feature>
<keyword evidence="2 5" id="KW-0963">Cytoplasm</keyword>
<feature type="site" description="Important for catalytic activity" evidence="5">
    <location>
        <position position="330"/>
    </location>
</feature>
<dbReference type="NCBIfam" id="NF008909">
    <property type="entry name" value="PRK12273.1"/>
    <property type="match status" value="1"/>
</dbReference>
<keyword evidence="3 5" id="KW-0816">Tricarboxylic acid cycle</keyword>
<comment type="caution">
    <text evidence="8">The sequence shown here is derived from an EMBL/GenBank/DDBJ whole genome shotgun (WGS) entry which is preliminary data.</text>
</comment>
<dbReference type="PANTHER" id="PTHR11444">
    <property type="entry name" value="ASPARTATEAMMONIA/ARGININOSUCCINATE/ADENYLOSUCCINATE LYASE"/>
    <property type="match status" value="1"/>
</dbReference>
<comment type="subcellular location">
    <subcellularLocation>
        <location evidence="5">Cytoplasm</location>
    </subcellularLocation>
</comment>
<dbReference type="InterPro" id="IPR005677">
    <property type="entry name" value="Fum_hydII"/>
</dbReference>
<evidence type="ECO:0000256" key="5">
    <source>
        <dbReference type="HAMAP-Rule" id="MF_00743"/>
    </source>
</evidence>
<comment type="similarity">
    <text evidence="1 5">Belongs to the class-II fumarase/aspartase family. Fumarase subfamily.</text>
</comment>
<feature type="binding site" evidence="5">
    <location>
        <begin position="138"/>
        <end position="140"/>
    </location>
    <ligand>
        <name>substrate</name>
    </ligand>
</feature>
<dbReference type="InterPro" id="IPR018951">
    <property type="entry name" value="Fumarase_C_C"/>
</dbReference>
<comment type="subunit">
    <text evidence="5">Homotetramer.</text>
</comment>
<dbReference type="Pfam" id="PF00206">
    <property type="entry name" value="Lyase_1"/>
    <property type="match status" value="1"/>
</dbReference>
<dbReference type="InterPro" id="IPR008948">
    <property type="entry name" value="L-Aspartase-like"/>
</dbReference>
<evidence type="ECO:0000256" key="3">
    <source>
        <dbReference type="ARBA" id="ARBA00022532"/>
    </source>
</evidence>
<dbReference type="AlphaFoldDB" id="A0A8J6TJI8"/>
<evidence type="ECO:0000259" key="7">
    <source>
        <dbReference type="Pfam" id="PF10415"/>
    </source>
</evidence>
<dbReference type="GO" id="GO:0006106">
    <property type="term" value="P:fumarate metabolic process"/>
    <property type="evidence" value="ECO:0007669"/>
    <property type="project" value="InterPro"/>
</dbReference>
<feature type="active site" description="Proton donor/acceptor" evidence="5">
    <location>
        <position position="187"/>
    </location>
</feature>
<dbReference type="PRINTS" id="PR00145">
    <property type="entry name" value="ARGSUCLYASE"/>
</dbReference>
<dbReference type="CDD" id="cd01362">
    <property type="entry name" value="Fumarase_classII"/>
    <property type="match status" value="1"/>
</dbReference>
<comment type="miscellaneous">
    <text evidence="5">There are 2 substrate-binding sites: the catalytic A site, and the non-catalytic B site that may play a role in the transfer of substrate or product between the active site and the solvent. Alternatively, the B site may bind allosteric effectors.</text>
</comment>
<comment type="catalytic activity">
    <reaction evidence="5">
        <text>(S)-malate = fumarate + H2O</text>
        <dbReference type="Rhea" id="RHEA:12460"/>
        <dbReference type="ChEBI" id="CHEBI:15377"/>
        <dbReference type="ChEBI" id="CHEBI:15589"/>
        <dbReference type="ChEBI" id="CHEBI:29806"/>
        <dbReference type="EC" id="4.2.1.2"/>
    </reaction>
</comment>
<feature type="active site" evidence="5">
    <location>
        <position position="317"/>
    </location>
</feature>
<evidence type="ECO:0000259" key="6">
    <source>
        <dbReference type="Pfam" id="PF00206"/>
    </source>
</evidence>
<organism evidence="8 9">
    <name type="scientific">Candidatus Desulfatibia profunda</name>
    <dbReference type="NCBI Taxonomy" id="2841695"/>
    <lineage>
        <taxon>Bacteria</taxon>
        <taxon>Pseudomonadati</taxon>
        <taxon>Thermodesulfobacteriota</taxon>
        <taxon>Desulfobacteria</taxon>
        <taxon>Desulfobacterales</taxon>
        <taxon>Desulfobacterales incertae sedis</taxon>
        <taxon>Candidatus Desulfatibia</taxon>
    </lineage>
</organism>
<reference evidence="8 9" key="1">
    <citation type="submission" date="2020-08" db="EMBL/GenBank/DDBJ databases">
        <title>Bridging the membrane lipid divide: bacteria of the FCB group superphylum have the potential to synthesize archaeal ether lipids.</title>
        <authorList>
            <person name="Villanueva L."/>
            <person name="Von Meijenfeldt F.A.B."/>
            <person name="Westbye A.B."/>
            <person name="Yadav S."/>
            <person name="Hopmans E.C."/>
            <person name="Dutilh B.E."/>
            <person name="Sinninghe Damste J.S."/>
        </authorList>
    </citation>
    <scope>NUCLEOTIDE SEQUENCE [LARGE SCALE GENOMIC DNA]</scope>
    <source>
        <strain evidence="8">NIOZ-UU30</strain>
    </source>
</reference>
<dbReference type="InterPro" id="IPR022761">
    <property type="entry name" value="Fumarate_lyase_N"/>
</dbReference>
<evidence type="ECO:0000256" key="2">
    <source>
        <dbReference type="ARBA" id="ARBA00022490"/>
    </source>
</evidence>
<sequence>MKFREEKDTMGTVRIPEDAYYGPQTRRAIENFPVSGLTLPAAFIHALALIKQCSARVNLDLELLKKDISKAIVQAAGEVMEGEFNDQFVVDVFQTGSGTSTNMNMNEVIASRANEILTGRKGGKAPVHPNDHVNLGQSSNDVIPSTIHVSAWTSITGRLIPSLALLHQTMLQKALEFDQIKKIGRTHLQDAVPLSLGQEFSGYARQIELGVARIKAVEERLTELAIGGTAVGTGLNTHPDFAAKVIALISEYAGLAFRPAKNRFEAQAARDAAVETSGALKTIAVSLVKIANDIRWLASGPRCGLGEITIPELQPGSSIMPGKVNPVIPEAVIQVAAQVMGNDTTIMLGGQGGNFELNAMLPVIAYNLLQSIFLLAAAANIFAEKCIGGISANRETCAAFIEKSLALATALVPHIGYDRAAAIAKKAHETGKTIRQIASQENILPADILNKLFF</sequence>
<comment type="function">
    <text evidence="5">Involved in the TCA cycle. Catalyzes the stereospecific interconversion of fumarate to L-malate.</text>
</comment>